<keyword evidence="5" id="KW-1185">Reference proteome</keyword>
<sequence>MVKLIYLIPTAMVALSVGVAIAPAEANCGNEIVKLGLVQPTIECYWQQLQQQTNFSWGKANPYGTLSGDRKEEPTQR</sequence>
<protein>
    <submittedName>
        <fullName evidence="4">Uncharacterized protein</fullName>
    </submittedName>
</protein>
<reference evidence="3" key="2">
    <citation type="submission" date="2019-11" db="EMBL/GenBank/DDBJ databases">
        <title>Improved Assembly of Tolypothrix boutellei genome.</title>
        <authorList>
            <person name="Sarangi A.N."/>
            <person name="Mukherjee M."/>
            <person name="Ghosh S."/>
            <person name="Singh D."/>
            <person name="Das A."/>
            <person name="Kant S."/>
            <person name="Prusty A."/>
            <person name="Tripathy S."/>
        </authorList>
    </citation>
    <scope>NUCLEOTIDE SEQUENCE</scope>
    <source>
        <strain evidence="3">VB521301</strain>
    </source>
</reference>
<dbReference type="STRING" id="1479485.DA73_0240025"/>
<gene>
    <name evidence="4" type="ORF">DA73_0240025</name>
    <name evidence="3" type="ORF">DA73_0400029985</name>
</gene>
<accession>A0A0C1R4N7</accession>
<feature type="chain" id="PRO_5036626535" evidence="2">
    <location>
        <begin position="23"/>
        <end position="77"/>
    </location>
</feature>
<keyword evidence="2" id="KW-0732">Signal</keyword>
<dbReference type="Proteomes" id="UP000029738">
    <property type="component" value="Unassembled WGS sequence"/>
</dbReference>
<dbReference type="EMBL" id="JHEG02000059">
    <property type="protein sequence ID" value="KIE07305.1"/>
    <property type="molecule type" value="Genomic_DNA"/>
</dbReference>
<evidence type="ECO:0000256" key="2">
    <source>
        <dbReference type="SAM" id="SignalP"/>
    </source>
</evidence>
<evidence type="ECO:0000313" key="3">
    <source>
        <dbReference type="EMBL" id="KAF3889241.1"/>
    </source>
</evidence>
<reference evidence="4" key="1">
    <citation type="journal article" date="2015" name="Genome Announc.">
        <title>Draft Genome Sequence of Tolypothrix boutellei Strain VB521301.</title>
        <authorList>
            <person name="Chandrababunaidu M.M."/>
            <person name="Singh D."/>
            <person name="Sen D."/>
            <person name="Bhan S."/>
            <person name="Das S."/>
            <person name="Gupta A."/>
            <person name="Adhikary S.P."/>
            <person name="Tripathy S."/>
        </authorList>
    </citation>
    <scope>NUCLEOTIDE SEQUENCE</scope>
    <source>
        <strain evidence="4">VB521301</strain>
    </source>
</reference>
<dbReference type="RefSeq" id="WP_038081277.1">
    <property type="nucleotide sequence ID" value="NZ_JHEG04000001.1"/>
</dbReference>
<evidence type="ECO:0000313" key="4">
    <source>
        <dbReference type="EMBL" id="KIE07305.1"/>
    </source>
</evidence>
<name>A0A0C1R4N7_9CYAN</name>
<evidence type="ECO:0000256" key="1">
    <source>
        <dbReference type="SAM" id="MobiDB-lite"/>
    </source>
</evidence>
<dbReference type="OrthoDB" id="529990at2"/>
<evidence type="ECO:0000313" key="5">
    <source>
        <dbReference type="Proteomes" id="UP000029738"/>
    </source>
</evidence>
<organism evidence="4">
    <name type="scientific">Tolypothrix bouteillei VB521301</name>
    <dbReference type="NCBI Taxonomy" id="1479485"/>
    <lineage>
        <taxon>Bacteria</taxon>
        <taxon>Bacillati</taxon>
        <taxon>Cyanobacteriota</taxon>
        <taxon>Cyanophyceae</taxon>
        <taxon>Nostocales</taxon>
        <taxon>Tolypothrichaceae</taxon>
        <taxon>Tolypothrix</taxon>
    </lineage>
</organism>
<feature type="signal peptide" evidence="2">
    <location>
        <begin position="1"/>
        <end position="22"/>
    </location>
</feature>
<feature type="compositionally biased region" description="Basic and acidic residues" evidence="1">
    <location>
        <begin position="68"/>
        <end position="77"/>
    </location>
</feature>
<dbReference type="EMBL" id="JHEG04000001">
    <property type="protein sequence ID" value="KAF3889241.1"/>
    <property type="molecule type" value="Genomic_DNA"/>
</dbReference>
<comment type="caution">
    <text evidence="4">The sequence shown here is derived from an EMBL/GenBank/DDBJ whole genome shotgun (WGS) entry which is preliminary data.</text>
</comment>
<dbReference type="AlphaFoldDB" id="A0A0C1R4N7"/>
<feature type="region of interest" description="Disordered" evidence="1">
    <location>
        <begin position="57"/>
        <end position="77"/>
    </location>
</feature>
<proteinExistence type="predicted"/>